<name>A0A166ALH4_EXIGL</name>
<evidence type="ECO:0000313" key="1">
    <source>
        <dbReference type="EMBL" id="KZV93129.1"/>
    </source>
</evidence>
<accession>A0A166ALH4</accession>
<organism evidence="1 2">
    <name type="scientific">Exidia glandulosa HHB12029</name>
    <dbReference type="NCBI Taxonomy" id="1314781"/>
    <lineage>
        <taxon>Eukaryota</taxon>
        <taxon>Fungi</taxon>
        <taxon>Dikarya</taxon>
        <taxon>Basidiomycota</taxon>
        <taxon>Agaricomycotina</taxon>
        <taxon>Agaricomycetes</taxon>
        <taxon>Auriculariales</taxon>
        <taxon>Exidiaceae</taxon>
        <taxon>Exidia</taxon>
    </lineage>
</organism>
<sequence length="205" mass="24096">MYGLRENVQNRGLGHGRQDALRVATVQPAQAQSPRHLSQTRWIRQNDAAVYLDDVLRCPMPTCQLCVYGLRYDTKSRLSRRRCSYVGVAYGLRRSAFRPRHVCRKHVQRARSLSRGSGCKVLRSLCQFPGRRCPCQSGKMRLLCGNRCCVQFRIRGVPRHRQLYSPLRVRFNCMGRCIRHPRHAVDPARFCPWPHPPRFYHWHRF</sequence>
<reference evidence="1 2" key="1">
    <citation type="journal article" date="2016" name="Mol. Biol. Evol.">
        <title>Comparative Genomics of Early-Diverging Mushroom-Forming Fungi Provides Insights into the Origins of Lignocellulose Decay Capabilities.</title>
        <authorList>
            <person name="Nagy L.G."/>
            <person name="Riley R."/>
            <person name="Tritt A."/>
            <person name="Adam C."/>
            <person name="Daum C."/>
            <person name="Floudas D."/>
            <person name="Sun H."/>
            <person name="Yadav J.S."/>
            <person name="Pangilinan J."/>
            <person name="Larsson K.H."/>
            <person name="Matsuura K."/>
            <person name="Barry K."/>
            <person name="Labutti K."/>
            <person name="Kuo R."/>
            <person name="Ohm R.A."/>
            <person name="Bhattacharya S.S."/>
            <person name="Shirouzu T."/>
            <person name="Yoshinaga Y."/>
            <person name="Martin F.M."/>
            <person name="Grigoriev I.V."/>
            <person name="Hibbett D.S."/>
        </authorList>
    </citation>
    <scope>NUCLEOTIDE SEQUENCE [LARGE SCALE GENOMIC DNA]</scope>
    <source>
        <strain evidence="1 2">HHB12029</strain>
    </source>
</reference>
<proteinExistence type="predicted"/>
<keyword evidence="2" id="KW-1185">Reference proteome</keyword>
<protein>
    <submittedName>
        <fullName evidence="1">Uncharacterized protein</fullName>
    </submittedName>
</protein>
<dbReference type="Proteomes" id="UP000077266">
    <property type="component" value="Unassembled WGS sequence"/>
</dbReference>
<dbReference type="InParanoid" id="A0A166ALH4"/>
<gene>
    <name evidence="1" type="ORF">EXIGLDRAFT_54392</name>
</gene>
<evidence type="ECO:0000313" key="2">
    <source>
        <dbReference type="Proteomes" id="UP000077266"/>
    </source>
</evidence>
<dbReference type="AlphaFoldDB" id="A0A166ALH4"/>
<dbReference type="EMBL" id="KV425995">
    <property type="protein sequence ID" value="KZV93129.1"/>
    <property type="molecule type" value="Genomic_DNA"/>
</dbReference>